<dbReference type="InterPro" id="IPR050789">
    <property type="entry name" value="Diverse_Enzym_Activities"/>
</dbReference>
<dbReference type="OrthoDB" id="1185352at2"/>
<dbReference type="Pfam" id="PF00144">
    <property type="entry name" value="Beta-lactamase"/>
    <property type="match status" value="1"/>
</dbReference>
<evidence type="ECO:0000313" key="4">
    <source>
        <dbReference type="Proteomes" id="UP000261174"/>
    </source>
</evidence>
<dbReference type="RefSeq" id="WP_116851847.1">
    <property type="nucleotide sequence ID" value="NZ_QTJV01000001.1"/>
</dbReference>
<feature type="signal peptide" evidence="1">
    <location>
        <begin position="1"/>
        <end position="18"/>
    </location>
</feature>
<evidence type="ECO:0000313" key="3">
    <source>
        <dbReference type="EMBL" id="RFM36525.1"/>
    </source>
</evidence>
<dbReference type="InterPro" id="IPR001466">
    <property type="entry name" value="Beta-lactam-related"/>
</dbReference>
<evidence type="ECO:0000256" key="1">
    <source>
        <dbReference type="SAM" id="SignalP"/>
    </source>
</evidence>
<dbReference type="InterPro" id="IPR012338">
    <property type="entry name" value="Beta-lactam/transpept-like"/>
</dbReference>
<sequence>MKRHVLIIMLLITGQTYAQSITFKGDSIFTNKSNLSITVSLQQPLIDYLKQLAPNQDSLEKKGNYQFSFYIDNHLIYHTELWPGYPDPNEQSWSKPLIDYNHEGAYWSQFAWYRFMKNGGDSALTEGPHTLKIELRPYVKAPDLNIGEIIAEGQFHLNVKRTGSATPLPLAKVLPYKDLPVSHEYFDTTRIMQLKGEIEAGVFRHITSVVAIKNNKILFEEYFDNSGRDSLHDVRSVGKTFAAALTGLAIRDGYLKSENQSLGEFYHLPQEKAAITLKQLLTMSAPFDGDDNDEHSPGNEENMYPTDNWVDFTLNLPVDTNKYHGQWHYFTAGVMLLGSTLDKIIPGGLEKYADKNLFAPLHITNYQWQYTPQHAPNTAGGIRLKSLDFAKFGLCYANKKIIPAKWVEKSLSHQLPITGRKDEYYGYLFWNKKYGQYETYYCSGNGGNKIFIFKDLVIVITATAYNMPYAHGQVDKMMEHYILPAIY</sequence>
<feature type="domain" description="Beta-lactamase-related" evidence="2">
    <location>
        <begin position="208"/>
        <end position="455"/>
    </location>
</feature>
<evidence type="ECO:0000259" key="2">
    <source>
        <dbReference type="Pfam" id="PF00144"/>
    </source>
</evidence>
<dbReference type="EMBL" id="QTJV01000001">
    <property type="protein sequence ID" value="RFM36525.1"/>
    <property type="molecule type" value="Genomic_DNA"/>
</dbReference>
<dbReference type="Proteomes" id="UP000261174">
    <property type="component" value="Unassembled WGS sequence"/>
</dbReference>
<keyword evidence="3" id="KW-0378">Hydrolase</keyword>
<dbReference type="AlphaFoldDB" id="A0A3E1P8K4"/>
<keyword evidence="4" id="KW-1185">Reference proteome</keyword>
<dbReference type="PANTHER" id="PTHR43283:SF7">
    <property type="entry name" value="BETA-LACTAMASE-RELATED DOMAIN-CONTAINING PROTEIN"/>
    <property type="match status" value="1"/>
</dbReference>
<name>A0A3E1P8K4_9BACT</name>
<keyword evidence="1" id="KW-0732">Signal</keyword>
<comment type="caution">
    <text evidence="3">The sequence shown here is derived from an EMBL/GenBank/DDBJ whole genome shotgun (WGS) entry which is preliminary data.</text>
</comment>
<proteinExistence type="predicted"/>
<organism evidence="3 4">
    <name type="scientific">Chitinophaga silvisoli</name>
    <dbReference type="NCBI Taxonomy" id="2291814"/>
    <lineage>
        <taxon>Bacteria</taxon>
        <taxon>Pseudomonadati</taxon>
        <taxon>Bacteroidota</taxon>
        <taxon>Chitinophagia</taxon>
        <taxon>Chitinophagales</taxon>
        <taxon>Chitinophagaceae</taxon>
        <taxon>Chitinophaga</taxon>
    </lineage>
</organism>
<dbReference type="SUPFAM" id="SSF56601">
    <property type="entry name" value="beta-lactamase/transpeptidase-like"/>
    <property type="match status" value="1"/>
</dbReference>
<reference evidence="3 4" key="1">
    <citation type="submission" date="2018-08" db="EMBL/GenBank/DDBJ databases">
        <title>Chitinophaga sp. K20C18050901, a novel bacterium isolated from forest soil.</title>
        <authorList>
            <person name="Wang C."/>
        </authorList>
    </citation>
    <scope>NUCLEOTIDE SEQUENCE [LARGE SCALE GENOMIC DNA]</scope>
    <source>
        <strain evidence="3 4">K20C18050901</strain>
    </source>
</reference>
<protein>
    <submittedName>
        <fullName evidence="3">Class C beta-lactamase-related serine hydrolase</fullName>
    </submittedName>
</protein>
<dbReference type="PANTHER" id="PTHR43283">
    <property type="entry name" value="BETA-LACTAMASE-RELATED"/>
    <property type="match status" value="1"/>
</dbReference>
<accession>A0A3E1P8K4</accession>
<gene>
    <name evidence="3" type="ORF">DXN04_03215</name>
</gene>
<dbReference type="Gene3D" id="3.40.710.10">
    <property type="entry name" value="DD-peptidase/beta-lactamase superfamily"/>
    <property type="match status" value="1"/>
</dbReference>
<dbReference type="GO" id="GO:0016787">
    <property type="term" value="F:hydrolase activity"/>
    <property type="evidence" value="ECO:0007669"/>
    <property type="project" value="UniProtKB-KW"/>
</dbReference>
<feature type="chain" id="PRO_5017804952" evidence="1">
    <location>
        <begin position="19"/>
        <end position="487"/>
    </location>
</feature>